<protein>
    <recommendedName>
        <fullName evidence="8">Rhodopsin domain-containing protein</fullName>
    </recommendedName>
</protein>
<feature type="transmembrane region" description="Helical" evidence="7">
    <location>
        <begin position="131"/>
        <end position="149"/>
    </location>
</feature>
<dbReference type="Pfam" id="PF20684">
    <property type="entry name" value="Fung_rhodopsin"/>
    <property type="match status" value="1"/>
</dbReference>
<feature type="transmembrane region" description="Helical" evidence="7">
    <location>
        <begin position="12"/>
        <end position="31"/>
    </location>
</feature>
<keyword evidence="4 7" id="KW-0472">Membrane</keyword>
<dbReference type="InterPro" id="IPR052337">
    <property type="entry name" value="SAT4-like"/>
</dbReference>
<dbReference type="GeneID" id="8105793"/>
<dbReference type="InterPro" id="IPR049326">
    <property type="entry name" value="Rhodopsin_dom_fungi"/>
</dbReference>
<evidence type="ECO:0000256" key="6">
    <source>
        <dbReference type="SAM" id="MobiDB-lite"/>
    </source>
</evidence>
<feature type="transmembrane region" description="Helical" evidence="7">
    <location>
        <begin position="209"/>
        <end position="229"/>
    </location>
</feature>
<keyword evidence="10" id="KW-1185">Reference proteome</keyword>
<reference evidence="10" key="1">
    <citation type="journal article" date="2015" name="Genome Announc.">
        <title>Genome sequence of the AIDS-associated pathogen Penicillium marneffei (ATCC18224) and its near taxonomic relative Talaromyces stipitatus (ATCC10500).</title>
        <authorList>
            <person name="Nierman W.C."/>
            <person name="Fedorova-Abrams N.D."/>
            <person name="Andrianopoulos A."/>
        </authorList>
    </citation>
    <scope>NUCLEOTIDE SEQUENCE [LARGE SCALE GENOMIC DNA]</scope>
    <source>
        <strain evidence="10">ATCC 10500 / CBS 375.48 / QM 6759 / NRRL 1006</strain>
    </source>
</reference>
<dbReference type="OrthoDB" id="4222864at2759"/>
<dbReference type="OMA" id="IWGTNNM"/>
<dbReference type="Proteomes" id="UP000001745">
    <property type="component" value="Unassembled WGS sequence"/>
</dbReference>
<accession>B8MDI7</accession>
<name>B8MDI7_TALSN</name>
<feature type="domain" description="Rhodopsin" evidence="8">
    <location>
        <begin position="27"/>
        <end position="262"/>
    </location>
</feature>
<evidence type="ECO:0000256" key="7">
    <source>
        <dbReference type="SAM" id="Phobius"/>
    </source>
</evidence>
<evidence type="ECO:0000256" key="2">
    <source>
        <dbReference type="ARBA" id="ARBA00022692"/>
    </source>
</evidence>
<feature type="transmembrane region" description="Helical" evidence="7">
    <location>
        <begin position="43"/>
        <end position="66"/>
    </location>
</feature>
<evidence type="ECO:0000256" key="4">
    <source>
        <dbReference type="ARBA" id="ARBA00023136"/>
    </source>
</evidence>
<evidence type="ECO:0000313" key="10">
    <source>
        <dbReference type="Proteomes" id="UP000001745"/>
    </source>
</evidence>
<comment type="subcellular location">
    <subcellularLocation>
        <location evidence="1">Membrane</location>
        <topology evidence="1">Multi-pass membrane protein</topology>
    </subcellularLocation>
</comment>
<dbReference type="RefSeq" id="XP_002481942.1">
    <property type="nucleotide sequence ID" value="XM_002481897.1"/>
</dbReference>
<comment type="similarity">
    <text evidence="5">Belongs to the SAT4 family.</text>
</comment>
<sequence length="343" mass="39051">MDLKGDTEETLILVGVFGVLTIGLMALRLFMRKFRQQAFTLSDYLTMVCVVFIFARSAFTTVVLLWGNNNMKRPNPGLSSTEIHRREIGSKLTLVNRAVYNTYLWIQKAVVLLLCERILAGLPWPERIVKFYWAVLFGSLVAVQVTTFAECKPFRLYWQVMPDPGTCIKANVQLITLVSLNITTDAMLILLPMPWLLRIKRSWLQRLQLVGLFSIGFLLIAIAIVRLPYYAESTAQVNRNTWGSVEQFFAAFVANVPTLFTLRRKKEDNTTIPSYPSALASGGRSTRSGFRQFDDTILVTDSIQLEYSSQERDRKPDSKFPRQTSDENLIRNDNDLGGWKKSG</sequence>
<dbReference type="eggNOG" id="ENOG502RUUF">
    <property type="taxonomic scope" value="Eukaryota"/>
</dbReference>
<evidence type="ECO:0000259" key="8">
    <source>
        <dbReference type="Pfam" id="PF20684"/>
    </source>
</evidence>
<dbReference type="EMBL" id="EQ962655">
    <property type="protein sequence ID" value="EED17950.1"/>
    <property type="molecule type" value="Genomic_DNA"/>
</dbReference>
<dbReference type="VEuPathDB" id="FungiDB:TSTA_117350"/>
<gene>
    <name evidence="9" type="ORF">TSTA_117350</name>
</gene>
<organism evidence="9 10">
    <name type="scientific">Talaromyces stipitatus (strain ATCC 10500 / CBS 375.48 / QM 6759 / NRRL 1006)</name>
    <name type="common">Penicillium stipitatum</name>
    <dbReference type="NCBI Taxonomy" id="441959"/>
    <lineage>
        <taxon>Eukaryota</taxon>
        <taxon>Fungi</taxon>
        <taxon>Dikarya</taxon>
        <taxon>Ascomycota</taxon>
        <taxon>Pezizomycotina</taxon>
        <taxon>Eurotiomycetes</taxon>
        <taxon>Eurotiomycetidae</taxon>
        <taxon>Eurotiales</taxon>
        <taxon>Trichocomaceae</taxon>
        <taxon>Talaromyces</taxon>
        <taxon>Talaromyces sect. Talaromyces</taxon>
    </lineage>
</organism>
<evidence type="ECO:0000256" key="1">
    <source>
        <dbReference type="ARBA" id="ARBA00004141"/>
    </source>
</evidence>
<dbReference type="PANTHER" id="PTHR33048:SF166">
    <property type="entry name" value="PTH11-LIKE INTEGRAL MEMBRANE PROTEIN"/>
    <property type="match status" value="1"/>
</dbReference>
<keyword evidence="3 7" id="KW-1133">Transmembrane helix</keyword>
<dbReference type="PANTHER" id="PTHR33048">
    <property type="entry name" value="PTH11-LIKE INTEGRAL MEMBRANE PROTEIN (AFU_ORTHOLOGUE AFUA_5G11245)"/>
    <property type="match status" value="1"/>
</dbReference>
<dbReference type="PhylomeDB" id="B8MDI7"/>
<feature type="region of interest" description="Disordered" evidence="6">
    <location>
        <begin position="308"/>
        <end position="343"/>
    </location>
</feature>
<feature type="transmembrane region" description="Helical" evidence="7">
    <location>
        <begin position="174"/>
        <end position="197"/>
    </location>
</feature>
<evidence type="ECO:0000256" key="3">
    <source>
        <dbReference type="ARBA" id="ARBA00022989"/>
    </source>
</evidence>
<dbReference type="STRING" id="441959.B8MDI7"/>
<dbReference type="AlphaFoldDB" id="B8MDI7"/>
<evidence type="ECO:0000256" key="5">
    <source>
        <dbReference type="ARBA" id="ARBA00038359"/>
    </source>
</evidence>
<keyword evidence="2 7" id="KW-0812">Transmembrane</keyword>
<dbReference type="GO" id="GO:0016020">
    <property type="term" value="C:membrane"/>
    <property type="evidence" value="ECO:0007669"/>
    <property type="project" value="UniProtKB-SubCell"/>
</dbReference>
<evidence type="ECO:0000313" key="9">
    <source>
        <dbReference type="EMBL" id="EED17950.1"/>
    </source>
</evidence>
<dbReference type="InParanoid" id="B8MDI7"/>
<dbReference type="HOGENOM" id="CLU_019101_1_0_1"/>
<feature type="compositionally biased region" description="Basic and acidic residues" evidence="6">
    <location>
        <begin position="309"/>
        <end position="334"/>
    </location>
</feature>
<proteinExistence type="inferred from homology"/>